<reference evidence="2 3" key="1">
    <citation type="journal article" date="2011" name="Science">
        <title>The ecoresponsive genome of Daphnia pulex.</title>
        <authorList>
            <person name="Colbourne J.K."/>
            <person name="Pfrender M.E."/>
            <person name="Gilbert D."/>
            <person name="Thomas W.K."/>
            <person name="Tucker A."/>
            <person name="Oakley T.H."/>
            <person name="Tokishita S."/>
            <person name="Aerts A."/>
            <person name="Arnold G.J."/>
            <person name="Basu M.K."/>
            <person name="Bauer D.J."/>
            <person name="Caceres C.E."/>
            <person name="Carmel L."/>
            <person name="Casola C."/>
            <person name="Choi J.H."/>
            <person name="Detter J.C."/>
            <person name="Dong Q."/>
            <person name="Dusheyko S."/>
            <person name="Eads B.D."/>
            <person name="Frohlich T."/>
            <person name="Geiler-Samerotte K.A."/>
            <person name="Gerlach D."/>
            <person name="Hatcher P."/>
            <person name="Jogdeo S."/>
            <person name="Krijgsveld J."/>
            <person name="Kriventseva E.V."/>
            <person name="Kultz D."/>
            <person name="Laforsch C."/>
            <person name="Lindquist E."/>
            <person name="Lopez J."/>
            <person name="Manak J.R."/>
            <person name="Muller J."/>
            <person name="Pangilinan J."/>
            <person name="Patwardhan R.P."/>
            <person name="Pitluck S."/>
            <person name="Pritham E.J."/>
            <person name="Rechtsteiner A."/>
            <person name="Rho M."/>
            <person name="Rogozin I.B."/>
            <person name="Sakarya O."/>
            <person name="Salamov A."/>
            <person name="Schaack S."/>
            <person name="Shapiro H."/>
            <person name="Shiga Y."/>
            <person name="Skalitzky C."/>
            <person name="Smith Z."/>
            <person name="Souvorov A."/>
            <person name="Sung W."/>
            <person name="Tang Z."/>
            <person name="Tsuchiya D."/>
            <person name="Tu H."/>
            <person name="Vos H."/>
            <person name="Wang M."/>
            <person name="Wolf Y.I."/>
            <person name="Yamagata H."/>
            <person name="Yamada T."/>
            <person name="Ye Y."/>
            <person name="Shaw J.R."/>
            <person name="Andrews J."/>
            <person name="Crease T.J."/>
            <person name="Tang H."/>
            <person name="Lucas S.M."/>
            <person name="Robertson H.M."/>
            <person name="Bork P."/>
            <person name="Koonin E.V."/>
            <person name="Zdobnov E.M."/>
            <person name="Grigoriev I.V."/>
            <person name="Lynch M."/>
            <person name="Boore J.L."/>
        </authorList>
    </citation>
    <scope>NUCLEOTIDE SEQUENCE [LARGE SCALE GENOMIC DNA]</scope>
</reference>
<evidence type="ECO:0000256" key="1">
    <source>
        <dbReference type="SAM" id="MobiDB-lite"/>
    </source>
</evidence>
<protein>
    <submittedName>
        <fullName evidence="2">Uncharacterized protein</fullName>
    </submittedName>
</protein>
<feature type="non-terminal residue" evidence="2">
    <location>
        <position position="133"/>
    </location>
</feature>
<sequence>ALTVPTAKASIQKNSSPCTNNGHLLNNGANKTTESVRDLMASSAIQHPSPTPSLSSSSQQPPQQQQLLFPVAHLHTEVVPGQPYEGDLTVKVMTNSGTISVSRVHLTDKIHHNSIVNNSRHSHHRTPFRHVSL</sequence>
<gene>
    <name evidence="2" type="ORF">DAPPUDRAFT_99029</name>
</gene>
<name>E9G542_DAPPU</name>
<evidence type="ECO:0000313" key="3">
    <source>
        <dbReference type="Proteomes" id="UP000000305"/>
    </source>
</evidence>
<dbReference type="EMBL" id="GL732532">
    <property type="protein sequence ID" value="EFX85446.1"/>
    <property type="molecule type" value="Genomic_DNA"/>
</dbReference>
<dbReference type="Proteomes" id="UP000000305">
    <property type="component" value="Unassembled WGS sequence"/>
</dbReference>
<dbReference type="AlphaFoldDB" id="E9G542"/>
<keyword evidence="3" id="KW-1185">Reference proteome</keyword>
<feature type="region of interest" description="Disordered" evidence="1">
    <location>
        <begin position="1"/>
        <end position="65"/>
    </location>
</feature>
<proteinExistence type="predicted"/>
<feature type="compositionally biased region" description="Low complexity" evidence="1">
    <location>
        <begin position="52"/>
        <end position="65"/>
    </location>
</feature>
<organism evidence="2 3">
    <name type="scientific">Daphnia pulex</name>
    <name type="common">Water flea</name>
    <dbReference type="NCBI Taxonomy" id="6669"/>
    <lineage>
        <taxon>Eukaryota</taxon>
        <taxon>Metazoa</taxon>
        <taxon>Ecdysozoa</taxon>
        <taxon>Arthropoda</taxon>
        <taxon>Crustacea</taxon>
        <taxon>Branchiopoda</taxon>
        <taxon>Diplostraca</taxon>
        <taxon>Cladocera</taxon>
        <taxon>Anomopoda</taxon>
        <taxon>Daphniidae</taxon>
        <taxon>Daphnia</taxon>
    </lineage>
</organism>
<dbReference type="HOGENOM" id="CLU_1911854_0_0_1"/>
<feature type="compositionally biased region" description="Polar residues" evidence="1">
    <location>
        <begin position="9"/>
        <end position="33"/>
    </location>
</feature>
<evidence type="ECO:0000313" key="2">
    <source>
        <dbReference type="EMBL" id="EFX85446.1"/>
    </source>
</evidence>
<accession>E9G542</accession>
<dbReference type="KEGG" id="dpx:DAPPUDRAFT_99029"/>
<dbReference type="InParanoid" id="E9G542"/>